<dbReference type="Gene3D" id="1.10.1740.10">
    <property type="match status" value="1"/>
</dbReference>
<dbReference type="SUPFAM" id="SSF88659">
    <property type="entry name" value="Sigma3 and sigma4 domains of RNA polymerase sigma factors"/>
    <property type="match status" value="1"/>
</dbReference>
<evidence type="ECO:0000313" key="7">
    <source>
        <dbReference type="EMBL" id="EMI58141.1"/>
    </source>
</evidence>
<dbReference type="InterPro" id="IPR013325">
    <property type="entry name" value="RNA_pol_sigma_r2"/>
</dbReference>
<dbReference type="InterPro" id="IPR036388">
    <property type="entry name" value="WH-like_DNA-bd_sf"/>
</dbReference>
<dbReference type="NCBIfam" id="TIGR02937">
    <property type="entry name" value="sigma70-ECF"/>
    <property type="match status" value="1"/>
</dbReference>
<dbReference type="Pfam" id="PF08281">
    <property type="entry name" value="Sigma70_r4_2"/>
    <property type="match status" value="1"/>
</dbReference>
<comment type="similarity">
    <text evidence="1">Belongs to the sigma-70 factor family. ECF subfamily.</text>
</comment>
<gene>
    <name evidence="7" type="ORF">RSSM_00421</name>
</gene>
<feature type="domain" description="RNA polymerase sigma factor 70 region 4 type 2" evidence="6">
    <location>
        <begin position="137"/>
        <end position="189"/>
    </location>
</feature>
<dbReference type="InterPro" id="IPR014284">
    <property type="entry name" value="RNA_pol_sigma-70_dom"/>
</dbReference>
<dbReference type="NCBIfam" id="TIGR02989">
    <property type="entry name" value="Sig-70_gvs1"/>
    <property type="match status" value="1"/>
</dbReference>
<keyword evidence="4" id="KW-0804">Transcription</keyword>
<dbReference type="Pfam" id="PF04542">
    <property type="entry name" value="Sigma70_r2"/>
    <property type="match status" value="1"/>
</dbReference>
<evidence type="ECO:0000256" key="2">
    <source>
        <dbReference type="ARBA" id="ARBA00023015"/>
    </source>
</evidence>
<dbReference type="GO" id="GO:0003677">
    <property type="term" value="F:DNA binding"/>
    <property type="evidence" value="ECO:0007669"/>
    <property type="project" value="InterPro"/>
</dbReference>
<dbReference type="Proteomes" id="UP000011885">
    <property type="component" value="Unassembled WGS sequence"/>
</dbReference>
<keyword evidence="2" id="KW-0805">Transcription regulation</keyword>
<dbReference type="SUPFAM" id="SSF88946">
    <property type="entry name" value="Sigma2 domain of RNA polymerase sigma factors"/>
    <property type="match status" value="1"/>
</dbReference>
<keyword evidence="3" id="KW-0731">Sigma factor</keyword>
<name>M5UJV6_9BACT</name>
<evidence type="ECO:0000259" key="6">
    <source>
        <dbReference type="Pfam" id="PF08281"/>
    </source>
</evidence>
<dbReference type="InterPro" id="IPR013324">
    <property type="entry name" value="RNA_pol_sigma_r3/r4-like"/>
</dbReference>
<dbReference type="InterPro" id="IPR013249">
    <property type="entry name" value="RNA_pol_sigma70_r4_t2"/>
</dbReference>
<dbReference type="GO" id="GO:0016987">
    <property type="term" value="F:sigma factor activity"/>
    <property type="evidence" value="ECO:0007669"/>
    <property type="project" value="UniProtKB-KW"/>
</dbReference>
<evidence type="ECO:0000256" key="1">
    <source>
        <dbReference type="ARBA" id="ARBA00010641"/>
    </source>
</evidence>
<comment type="caution">
    <text evidence="7">The sequence shown here is derived from an EMBL/GenBank/DDBJ whole genome shotgun (WGS) entry which is preliminary data.</text>
</comment>
<proteinExistence type="inferred from homology"/>
<evidence type="ECO:0000256" key="4">
    <source>
        <dbReference type="ARBA" id="ARBA00023163"/>
    </source>
</evidence>
<dbReference type="PANTHER" id="PTHR43133">
    <property type="entry name" value="RNA POLYMERASE ECF-TYPE SIGMA FACTO"/>
    <property type="match status" value="1"/>
</dbReference>
<protein>
    <submittedName>
        <fullName evidence="7">RNA polymerase sigma-70 ECF-like, Rhodopirellula baltica</fullName>
    </submittedName>
</protein>
<dbReference type="Gene3D" id="1.10.10.10">
    <property type="entry name" value="Winged helix-like DNA-binding domain superfamily/Winged helix DNA-binding domain"/>
    <property type="match status" value="1"/>
</dbReference>
<dbReference type="GO" id="GO:0006352">
    <property type="term" value="P:DNA-templated transcription initiation"/>
    <property type="evidence" value="ECO:0007669"/>
    <property type="project" value="InterPro"/>
</dbReference>
<evidence type="ECO:0000259" key="5">
    <source>
        <dbReference type="Pfam" id="PF04542"/>
    </source>
</evidence>
<dbReference type="PATRIC" id="fig|1263870.3.peg.460"/>
<organism evidence="7 8">
    <name type="scientific">Rhodopirellula sallentina SM41</name>
    <dbReference type="NCBI Taxonomy" id="1263870"/>
    <lineage>
        <taxon>Bacteria</taxon>
        <taxon>Pseudomonadati</taxon>
        <taxon>Planctomycetota</taxon>
        <taxon>Planctomycetia</taxon>
        <taxon>Pirellulales</taxon>
        <taxon>Pirellulaceae</taxon>
        <taxon>Rhodopirellula</taxon>
    </lineage>
</organism>
<reference evidence="7 8" key="1">
    <citation type="journal article" date="2013" name="Mar. Genomics">
        <title>Expression of sulfatases in Rhodopirellula baltica and the diversity of sulfatases in the genus Rhodopirellula.</title>
        <authorList>
            <person name="Wegner C.E."/>
            <person name="Richter-Heitmann T."/>
            <person name="Klindworth A."/>
            <person name="Klockow C."/>
            <person name="Richter M."/>
            <person name="Achstetter T."/>
            <person name="Glockner F.O."/>
            <person name="Harder J."/>
        </authorList>
    </citation>
    <scope>NUCLEOTIDE SEQUENCE [LARGE SCALE GENOMIC DNA]</scope>
    <source>
        <strain evidence="7 8">SM41</strain>
    </source>
</reference>
<dbReference type="InterPro" id="IPR014331">
    <property type="entry name" value="RNA_pol_sigma70_ECF_RHOBA"/>
</dbReference>
<dbReference type="PANTHER" id="PTHR43133:SF51">
    <property type="entry name" value="RNA POLYMERASE SIGMA FACTOR"/>
    <property type="match status" value="1"/>
</dbReference>
<dbReference type="InterPro" id="IPR039425">
    <property type="entry name" value="RNA_pol_sigma-70-like"/>
</dbReference>
<keyword evidence="8" id="KW-1185">Reference proteome</keyword>
<sequence>MAFSNYTKTSPFSFIRKDTITTNESSPAQVEDQREKMYLSLFDASHRVIRLYLRSLLPTQNDVEDVFQETSLVMWREFDRFEMGTNFGAWACSIAYNQVRAWRTRQQRERLRFSDDMTQMLSDEYIDHADHYDDRIRALDQCIEHLPAHQRLLIDKRCRQEMPFEAIAAEVQRPEASIRTVVSRIRKSLRECVNRKMNQNS</sequence>
<evidence type="ECO:0000313" key="8">
    <source>
        <dbReference type="Proteomes" id="UP000011885"/>
    </source>
</evidence>
<feature type="domain" description="RNA polymerase sigma-70 region 2" evidence="5">
    <location>
        <begin position="41"/>
        <end position="108"/>
    </location>
</feature>
<dbReference type="AlphaFoldDB" id="M5UJV6"/>
<dbReference type="InterPro" id="IPR007627">
    <property type="entry name" value="RNA_pol_sigma70_r2"/>
</dbReference>
<dbReference type="EMBL" id="ANOH01000039">
    <property type="protein sequence ID" value="EMI58141.1"/>
    <property type="molecule type" value="Genomic_DNA"/>
</dbReference>
<evidence type="ECO:0000256" key="3">
    <source>
        <dbReference type="ARBA" id="ARBA00023082"/>
    </source>
</evidence>
<accession>M5UJV6</accession>